<dbReference type="AlphaFoldDB" id="A0A0F9WBG0"/>
<dbReference type="EMBL" id="JPQZ01000042">
    <property type="protein sequence ID" value="KKO74856.1"/>
    <property type="molecule type" value="Genomic_DNA"/>
</dbReference>
<evidence type="ECO:0000256" key="7">
    <source>
        <dbReference type="ARBA" id="ARBA00022833"/>
    </source>
</evidence>
<keyword evidence="5" id="KW-0479">Metal-binding</keyword>
<proteinExistence type="inferred from homology"/>
<dbReference type="PANTHER" id="PTHR46095:SF1">
    <property type="entry name" value="ZINC FINGER PROTEIN 593"/>
    <property type="match status" value="1"/>
</dbReference>
<keyword evidence="7" id="KW-0862">Zinc</keyword>
<dbReference type="PROSITE" id="PS50157">
    <property type="entry name" value="ZINC_FINGER_C2H2_2"/>
    <property type="match status" value="1"/>
</dbReference>
<evidence type="ECO:0000313" key="13">
    <source>
        <dbReference type="Proteomes" id="UP000034350"/>
    </source>
</evidence>
<evidence type="ECO:0000256" key="9">
    <source>
        <dbReference type="ARBA" id="ARBA00038064"/>
    </source>
</evidence>
<dbReference type="InterPro" id="IPR036236">
    <property type="entry name" value="Znf_C2H2_sf"/>
</dbReference>
<dbReference type="VEuPathDB" id="MicrosporidiaDB:AAJ76_4200026072"/>
<evidence type="ECO:0000256" key="8">
    <source>
        <dbReference type="ARBA" id="ARBA00023242"/>
    </source>
</evidence>
<sequence length="104" mass="12268">MRQKTTQKYKKRCKRRIVVNRLKKEGVLGLDQIQNNIKNNIKPENLDEVPSNGKFYCMECDRFFISENSLASHLKTKVHKKRIKELKDVIHTQRHAEMAAGLFN</sequence>
<dbReference type="OrthoDB" id="24683at2759"/>
<comment type="subcellular location">
    <subcellularLocation>
        <location evidence="2">Cytoplasm</location>
    </subcellularLocation>
    <subcellularLocation>
        <location evidence="1">Nucleus</location>
    </subcellularLocation>
</comment>
<dbReference type="SUPFAM" id="SSF57667">
    <property type="entry name" value="beta-beta-alpha zinc fingers"/>
    <property type="match status" value="1"/>
</dbReference>
<evidence type="ECO:0000259" key="11">
    <source>
        <dbReference type="PROSITE" id="PS50157"/>
    </source>
</evidence>
<dbReference type="PROSITE" id="PS00028">
    <property type="entry name" value="ZINC_FINGER_C2H2_1"/>
    <property type="match status" value="1"/>
</dbReference>
<dbReference type="Gene3D" id="3.30.160.60">
    <property type="entry name" value="Classic Zinc Finger"/>
    <property type="match status" value="1"/>
</dbReference>
<keyword evidence="8" id="KW-0539">Nucleus</keyword>
<dbReference type="GO" id="GO:0005737">
    <property type="term" value="C:cytoplasm"/>
    <property type="evidence" value="ECO:0007669"/>
    <property type="project" value="UniProtKB-SubCell"/>
</dbReference>
<evidence type="ECO:0000256" key="3">
    <source>
        <dbReference type="ARBA" id="ARBA00022490"/>
    </source>
</evidence>
<keyword evidence="4" id="KW-0690">Ribosome biogenesis</keyword>
<dbReference type="Proteomes" id="UP000034350">
    <property type="component" value="Unassembled WGS sequence"/>
</dbReference>
<dbReference type="Pfam" id="PF12171">
    <property type="entry name" value="zf-C2H2_jaz"/>
    <property type="match status" value="1"/>
</dbReference>
<evidence type="ECO:0000256" key="5">
    <source>
        <dbReference type="ARBA" id="ARBA00022723"/>
    </source>
</evidence>
<dbReference type="InterPro" id="IPR013087">
    <property type="entry name" value="Znf_C2H2_type"/>
</dbReference>
<dbReference type="GO" id="GO:0042254">
    <property type="term" value="P:ribosome biogenesis"/>
    <property type="evidence" value="ECO:0007669"/>
    <property type="project" value="UniProtKB-KW"/>
</dbReference>
<dbReference type="RefSeq" id="XP_024330598.1">
    <property type="nucleotide sequence ID" value="XM_024475607.1"/>
</dbReference>
<gene>
    <name evidence="12" type="ORF">AAJ76_4200026072</name>
</gene>
<dbReference type="GO" id="GO:0005634">
    <property type="term" value="C:nucleus"/>
    <property type="evidence" value="ECO:0007669"/>
    <property type="project" value="UniProtKB-SubCell"/>
</dbReference>
<keyword evidence="3" id="KW-0963">Cytoplasm</keyword>
<comment type="caution">
    <text evidence="12">The sequence shown here is derived from an EMBL/GenBank/DDBJ whole genome shotgun (WGS) entry which is preliminary data.</text>
</comment>
<evidence type="ECO:0000313" key="12">
    <source>
        <dbReference type="EMBL" id="KKO74856.1"/>
    </source>
</evidence>
<evidence type="ECO:0000256" key="6">
    <source>
        <dbReference type="ARBA" id="ARBA00022771"/>
    </source>
</evidence>
<evidence type="ECO:0000256" key="4">
    <source>
        <dbReference type="ARBA" id="ARBA00022517"/>
    </source>
</evidence>
<comment type="similarity">
    <text evidence="9">Belongs to the ZNF593/BUD20 C2H2-type zinc-finger protein family.</text>
</comment>
<dbReference type="GeneID" id="36320554"/>
<keyword evidence="6 10" id="KW-0863">Zinc-finger</keyword>
<dbReference type="SMART" id="SM00451">
    <property type="entry name" value="ZnF_U1"/>
    <property type="match status" value="1"/>
</dbReference>
<dbReference type="GO" id="GO:0008270">
    <property type="term" value="F:zinc ion binding"/>
    <property type="evidence" value="ECO:0007669"/>
    <property type="project" value="UniProtKB-KW"/>
</dbReference>
<name>A0A0F9WBG0_9MICR</name>
<reference evidence="12 13" key="1">
    <citation type="journal article" date="2015" name="Environ. Microbiol.">
        <title>Genome analyses suggest the presence of polyploidy and recent human-driven expansions in eight global populations of the honeybee pathogen Nosema ceranae.</title>
        <authorList>
            <person name="Pelin A."/>
            <person name="Selman M."/>
            <person name="Aris-Brosou S."/>
            <person name="Farinelli L."/>
            <person name="Corradi N."/>
        </authorList>
    </citation>
    <scope>NUCLEOTIDE SEQUENCE [LARGE SCALE GENOMIC DNA]</scope>
    <source>
        <strain evidence="12 13">PA08 1199</strain>
    </source>
</reference>
<dbReference type="InterPro" id="IPR051879">
    <property type="entry name" value="C2H2-ZF_Maturation_Protein"/>
</dbReference>
<organism evidence="12 13">
    <name type="scientific">Vairimorpha ceranae</name>
    <dbReference type="NCBI Taxonomy" id="40302"/>
    <lineage>
        <taxon>Eukaryota</taxon>
        <taxon>Fungi</taxon>
        <taxon>Fungi incertae sedis</taxon>
        <taxon>Microsporidia</taxon>
        <taxon>Nosematidae</taxon>
        <taxon>Vairimorpha</taxon>
    </lineage>
</organism>
<evidence type="ECO:0000256" key="2">
    <source>
        <dbReference type="ARBA" id="ARBA00004496"/>
    </source>
</evidence>
<dbReference type="InterPro" id="IPR003604">
    <property type="entry name" value="Matrin/U1-like-C_Znf_C2H2"/>
</dbReference>
<evidence type="ECO:0000256" key="1">
    <source>
        <dbReference type="ARBA" id="ARBA00004123"/>
    </source>
</evidence>
<evidence type="ECO:0000256" key="10">
    <source>
        <dbReference type="PROSITE-ProRule" id="PRU00042"/>
    </source>
</evidence>
<feature type="domain" description="C2H2-type" evidence="11">
    <location>
        <begin position="55"/>
        <end position="79"/>
    </location>
</feature>
<keyword evidence="13" id="KW-1185">Reference proteome</keyword>
<accession>A0A0F9WBG0</accession>
<dbReference type="InterPro" id="IPR022755">
    <property type="entry name" value="Znf_C2H2_jaz"/>
</dbReference>
<dbReference type="GO" id="GO:0003676">
    <property type="term" value="F:nucleic acid binding"/>
    <property type="evidence" value="ECO:0007669"/>
    <property type="project" value="InterPro"/>
</dbReference>
<dbReference type="PANTHER" id="PTHR46095">
    <property type="entry name" value="ZINC FINGER PROTEIN 593"/>
    <property type="match status" value="1"/>
</dbReference>
<protein>
    <submittedName>
        <fullName evidence="12">Zinc finger protein</fullName>
    </submittedName>
</protein>